<dbReference type="OrthoDB" id="10388847at2759"/>
<name>A0A2A9MJU2_BESBE</name>
<feature type="compositionally biased region" description="Low complexity" evidence="1">
    <location>
        <begin position="283"/>
        <end position="307"/>
    </location>
</feature>
<keyword evidence="3" id="KW-1185">Reference proteome</keyword>
<evidence type="ECO:0000313" key="2">
    <source>
        <dbReference type="EMBL" id="PFH35670.1"/>
    </source>
</evidence>
<feature type="region of interest" description="Disordered" evidence="1">
    <location>
        <begin position="469"/>
        <end position="494"/>
    </location>
</feature>
<feature type="compositionally biased region" description="Polar residues" evidence="1">
    <location>
        <begin position="99"/>
        <end position="126"/>
    </location>
</feature>
<feature type="region of interest" description="Disordered" evidence="1">
    <location>
        <begin position="547"/>
        <end position="631"/>
    </location>
</feature>
<protein>
    <submittedName>
        <fullName evidence="2">Uncharacterized protein</fullName>
    </submittedName>
</protein>
<feature type="compositionally biased region" description="Low complexity" evidence="1">
    <location>
        <begin position="139"/>
        <end position="158"/>
    </location>
</feature>
<accession>A0A2A9MJU2</accession>
<dbReference type="KEGG" id="bbes:BESB_053210"/>
<reference evidence="2 3" key="1">
    <citation type="submission" date="2017-09" db="EMBL/GenBank/DDBJ databases">
        <title>Genome sequencing of Besnoitia besnoiti strain Bb-Ger1.</title>
        <authorList>
            <person name="Schares G."/>
            <person name="Venepally P."/>
            <person name="Lorenzi H.A."/>
        </authorList>
    </citation>
    <scope>NUCLEOTIDE SEQUENCE [LARGE SCALE GENOMIC DNA]</scope>
    <source>
        <strain evidence="2 3">Bb-Ger1</strain>
    </source>
</reference>
<dbReference type="EMBL" id="NWUJ01000004">
    <property type="protein sequence ID" value="PFH35670.1"/>
    <property type="molecule type" value="Genomic_DNA"/>
</dbReference>
<evidence type="ECO:0000313" key="3">
    <source>
        <dbReference type="Proteomes" id="UP000224006"/>
    </source>
</evidence>
<evidence type="ECO:0000256" key="1">
    <source>
        <dbReference type="SAM" id="MobiDB-lite"/>
    </source>
</evidence>
<dbReference type="RefSeq" id="XP_029219679.1">
    <property type="nucleotide sequence ID" value="XM_029363756.1"/>
</dbReference>
<dbReference type="GeneID" id="40310250"/>
<feature type="compositionally biased region" description="Low complexity" evidence="1">
    <location>
        <begin position="242"/>
        <end position="257"/>
    </location>
</feature>
<sequence>MHTNSAAPNPLASVEAFSTAAGVPSSAAQLGPASTLVYSPFRYHKQLPSADWRTAPPIAEGAGSSSADSHDPFQRPPRPSARITVASAPRAQGPEAASISGNASQTTRTEGTANASRQGSTSQGSSEGAGRENRMMGRAHPASAAPPSSGADGAASKPSRPRPRRTAAAAADAAISRLFAPAAVNAPRDPAGRFFSVAGRAPRAQPSAAARESRTPRQLVGVDSAKRARQESRNERCKKQRAAACASADAARLAQSAETDSSTEGGHSSVEQSSAAAPPPPAETADVPSAPAAAAAGAAVPPAAKGPEQLPPPAPSAQANLTRDSPHEKGVEHAPAPASSAQANSTQEAPSKPVETPAPQNPGQGVTEAPCEAPPAGTPGHAPERPASGGMDRLVEALTGVAAALREVDSSGSSLTATAPNRLPSFWGIFCMGWGQPPAGFPGPFLASPAYGGVAAACPPPVDYSAARASVHPGGSPAHVSAVRGDGPPAPPPSAAAAAPVRACPMPYVQAPALPSVLAPSMCQPAGLAPLGPEPYAPAVSLGPSVWSAGHPPATGIHPPESNHPNHPPATGIHPPETNHPNHPPATGIHPPESNHRGGKRTAHDMGAGEPSRGRRFAEEDIRLLPQTPRL</sequence>
<feature type="compositionally biased region" description="Basic and acidic residues" evidence="1">
    <location>
        <begin position="224"/>
        <end position="237"/>
    </location>
</feature>
<dbReference type="VEuPathDB" id="ToxoDB:BESB_053210"/>
<dbReference type="AlphaFoldDB" id="A0A2A9MJU2"/>
<comment type="caution">
    <text evidence="2">The sequence shown here is derived from an EMBL/GenBank/DDBJ whole genome shotgun (WGS) entry which is preliminary data.</text>
</comment>
<feature type="region of interest" description="Disordered" evidence="1">
    <location>
        <begin position="53"/>
        <end position="389"/>
    </location>
</feature>
<feature type="compositionally biased region" description="Low complexity" evidence="1">
    <location>
        <begin position="334"/>
        <end position="343"/>
    </location>
</feature>
<proteinExistence type="predicted"/>
<gene>
    <name evidence="2" type="ORF">BESB_053210</name>
</gene>
<organism evidence="2 3">
    <name type="scientific">Besnoitia besnoiti</name>
    <name type="common">Apicomplexan protozoan</name>
    <dbReference type="NCBI Taxonomy" id="94643"/>
    <lineage>
        <taxon>Eukaryota</taxon>
        <taxon>Sar</taxon>
        <taxon>Alveolata</taxon>
        <taxon>Apicomplexa</taxon>
        <taxon>Conoidasida</taxon>
        <taxon>Coccidia</taxon>
        <taxon>Eucoccidiorida</taxon>
        <taxon>Eimeriorina</taxon>
        <taxon>Sarcocystidae</taxon>
        <taxon>Besnoitia</taxon>
    </lineage>
</organism>
<feature type="compositionally biased region" description="Low complexity" evidence="1">
    <location>
        <begin position="198"/>
        <end position="210"/>
    </location>
</feature>
<feature type="compositionally biased region" description="Basic and acidic residues" evidence="1">
    <location>
        <begin position="612"/>
        <end position="623"/>
    </location>
</feature>
<dbReference type="Proteomes" id="UP000224006">
    <property type="component" value="Chromosome IV"/>
</dbReference>
<feature type="compositionally biased region" description="Low complexity" evidence="1">
    <location>
        <begin position="166"/>
        <end position="180"/>
    </location>
</feature>